<evidence type="ECO:0000313" key="6">
    <source>
        <dbReference type="Proteomes" id="UP000188604"/>
    </source>
</evidence>
<organism evidence="5 6">
    <name type="scientific">Neoasaia chiangmaiensis</name>
    <dbReference type="NCBI Taxonomy" id="320497"/>
    <lineage>
        <taxon>Bacteria</taxon>
        <taxon>Pseudomonadati</taxon>
        <taxon>Pseudomonadota</taxon>
        <taxon>Alphaproteobacteria</taxon>
        <taxon>Acetobacterales</taxon>
        <taxon>Acetobacteraceae</taxon>
        <taxon>Neoasaia</taxon>
    </lineage>
</organism>
<accession>A0A1U9KPH6</accession>
<evidence type="ECO:0000256" key="3">
    <source>
        <dbReference type="ARBA" id="ARBA00023125"/>
    </source>
</evidence>
<dbReference type="Gene3D" id="1.10.10.10">
    <property type="entry name" value="Winged helix-like DNA-binding domain superfamily/Winged helix DNA-binding domain"/>
    <property type="match status" value="1"/>
</dbReference>
<dbReference type="SUPFAM" id="SSF46785">
    <property type="entry name" value="Winged helix' DNA-binding domain"/>
    <property type="match status" value="1"/>
</dbReference>
<evidence type="ECO:0000256" key="4">
    <source>
        <dbReference type="ARBA" id="ARBA00023163"/>
    </source>
</evidence>
<keyword evidence="3" id="KW-0238">DNA-binding</keyword>
<dbReference type="Pfam" id="PF00126">
    <property type="entry name" value="HTH_1"/>
    <property type="match status" value="1"/>
</dbReference>
<dbReference type="InterPro" id="IPR036388">
    <property type="entry name" value="WH-like_DNA-bd_sf"/>
</dbReference>
<dbReference type="InterPro" id="IPR005119">
    <property type="entry name" value="LysR_subst-bd"/>
</dbReference>
<dbReference type="InterPro" id="IPR000847">
    <property type="entry name" value="LysR_HTH_N"/>
</dbReference>
<dbReference type="FunFam" id="1.10.10.10:FF:000001">
    <property type="entry name" value="LysR family transcriptional regulator"/>
    <property type="match status" value="1"/>
</dbReference>
<proteinExistence type="inferred from homology"/>
<comment type="similarity">
    <text evidence="1">Belongs to the LysR transcriptional regulatory family.</text>
</comment>
<dbReference type="GO" id="GO:0003700">
    <property type="term" value="F:DNA-binding transcription factor activity"/>
    <property type="evidence" value="ECO:0007669"/>
    <property type="project" value="InterPro"/>
</dbReference>
<sequence length="328" mass="35190">MLDGVSLDQLRGFVAAVDEGSFSAAARKLRRSQSVVSELVSGLEAQIGVALFDRRGRYPVLTTEGAALLADARNVIGGVDGMKARARGMATGLEAELAVVVDVFFPLEAITRAAREFREHFPSVGLRLYVEALGAAYQPVIDGRAGLGIVGSLPVMPTHIKAERLTAVRLVMVAARGHPLAGYEGVIPQQELARHVQLVLTDRSDLSRGRELGVFSPQTWRLADLFAKHAFLLDGLGWGGMPLHLVEDDLAQGRLVRLAVEDAPTDGLVLPMHAIYAAATPPGPAGRWLIERLRACPREVVPLSSGSLRRDDVASFPGHGWVPPKAWG</sequence>
<evidence type="ECO:0000313" key="5">
    <source>
        <dbReference type="EMBL" id="AQS87731.1"/>
    </source>
</evidence>
<keyword evidence="4" id="KW-0804">Transcription</keyword>
<dbReference type="Gene3D" id="3.40.190.290">
    <property type="match status" value="1"/>
</dbReference>
<dbReference type="KEGG" id="nch:A0U93_07065"/>
<dbReference type="STRING" id="320497.A0U93_07065"/>
<dbReference type="AlphaFoldDB" id="A0A1U9KPH6"/>
<reference evidence="5 6" key="1">
    <citation type="submission" date="2016-03" db="EMBL/GenBank/DDBJ databases">
        <title>Acetic acid bacteria sequencing.</title>
        <authorList>
            <person name="Brandt J."/>
            <person name="Jakob F."/>
            <person name="Vogel R.F."/>
        </authorList>
    </citation>
    <scope>NUCLEOTIDE SEQUENCE [LARGE SCALE GENOMIC DNA]</scope>
    <source>
        <strain evidence="5 6">NBRC 101099</strain>
    </source>
</reference>
<dbReference type="Proteomes" id="UP000188604">
    <property type="component" value="Chromosome"/>
</dbReference>
<dbReference type="PROSITE" id="PS50931">
    <property type="entry name" value="HTH_LYSR"/>
    <property type="match status" value="1"/>
</dbReference>
<dbReference type="OrthoDB" id="196624at2"/>
<dbReference type="GO" id="GO:0000976">
    <property type="term" value="F:transcription cis-regulatory region binding"/>
    <property type="evidence" value="ECO:0007669"/>
    <property type="project" value="TreeGrafter"/>
</dbReference>
<dbReference type="PRINTS" id="PR00039">
    <property type="entry name" value="HTHLYSR"/>
</dbReference>
<protein>
    <submittedName>
        <fullName evidence="5">LysR family transcriptional regulator</fullName>
    </submittedName>
</protein>
<evidence type="ECO:0000256" key="2">
    <source>
        <dbReference type="ARBA" id="ARBA00023015"/>
    </source>
</evidence>
<dbReference type="PANTHER" id="PTHR30126:SF91">
    <property type="entry name" value="LYSR FAMILY TRANSCRIPTIONAL REGULATOR"/>
    <property type="match status" value="1"/>
</dbReference>
<keyword evidence="6" id="KW-1185">Reference proteome</keyword>
<dbReference type="InterPro" id="IPR036390">
    <property type="entry name" value="WH_DNA-bd_sf"/>
</dbReference>
<dbReference type="SUPFAM" id="SSF53850">
    <property type="entry name" value="Periplasmic binding protein-like II"/>
    <property type="match status" value="1"/>
</dbReference>
<dbReference type="EMBL" id="CP014691">
    <property type="protein sequence ID" value="AQS87731.1"/>
    <property type="molecule type" value="Genomic_DNA"/>
</dbReference>
<gene>
    <name evidence="5" type="ORF">A0U93_07065</name>
</gene>
<evidence type="ECO:0000256" key="1">
    <source>
        <dbReference type="ARBA" id="ARBA00009437"/>
    </source>
</evidence>
<name>A0A1U9KPH6_9PROT</name>
<dbReference type="PANTHER" id="PTHR30126">
    <property type="entry name" value="HTH-TYPE TRANSCRIPTIONAL REGULATOR"/>
    <property type="match status" value="1"/>
</dbReference>
<dbReference type="RefSeq" id="WP_077806723.1">
    <property type="nucleotide sequence ID" value="NZ_BJXS01000002.1"/>
</dbReference>
<dbReference type="Pfam" id="PF03466">
    <property type="entry name" value="LysR_substrate"/>
    <property type="match status" value="1"/>
</dbReference>
<keyword evidence="2" id="KW-0805">Transcription regulation</keyword>